<dbReference type="KEGG" id="bban:J4G43_053940"/>
<geneLocation type="plasmid" evidence="6 8">
    <name>pBb323S2d</name>
</geneLocation>
<accession>A0A7Z0QLA9</accession>
<dbReference type="EMBL" id="CP088277">
    <property type="protein sequence ID" value="UGX89455.1"/>
    <property type="molecule type" value="Genomic_DNA"/>
</dbReference>
<dbReference type="RefSeq" id="WP_166354309.1">
    <property type="nucleotide sequence ID" value="NZ_CP049701.1"/>
</dbReference>
<dbReference type="Pfam" id="PF13602">
    <property type="entry name" value="ADH_zinc_N_2"/>
    <property type="match status" value="1"/>
</dbReference>
<evidence type="ECO:0000313" key="6">
    <source>
        <dbReference type="EMBL" id="UGX89455.1"/>
    </source>
</evidence>
<evidence type="ECO:0000313" key="4">
    <source>
        <dbReference type="EMBL" id="NYY96471.1"/>
    </source>
</evidence>
<organism evidence="4">
    <name type="scientific">Bradyrhizobium barranii subsp. barranii</name>
    <dbReference type="NCBI Taxonomy" id="2823807"/>
    <lineage>
        <taxon>Bacteria</taxon>
        <taxon>Pseudomonadati</taxon>
        <taxon>Pseudomonadota</taxon>
        <taxon>Alphaproteobacteria</taxon>
        <taxon>Hyphomicrobiales</taxon>
        <taxon>Nitrobacteraceae</taxon>
        <taxon>Bradyrhizobium</taxon>
        <taxon>Bradyrhizobium barranii</taxon>
    </lineage>
</organism>
<dbReference type="EMBL" id="CP086138">
    <property type="protein sequence ID" value="UEM18262.1"/>
    <property type="molecule type" value="Genomic_DNA"/>
</dbReference>
<dbReference type="EMBL" id="JACBFH010000002">
    <property type="protein sequence ID" value="NYY96284.1"/>
    <property type="molecule type" value="Genomic_DNA"/>
</dbReference>
<proteinExistence type="predicted"/>
<dbReference type="PANTHER" id="PTHR43677">
    <property type="entry name" value="SHORT-CHAIN DEHYDROGENASE/REDUCTASE"/>
    <property type="match status" value="1"/>
</dbReference>
<gene>
    <name evidence="6" type="ORF">G6321_00000015</name>
    <name evidence="7" type="ORF">G6321_00054710</name>
    <name evidence="3" type="ORF">G6321_50160</name>
    <name evidence="4" type="ORF">G6321_51630</name>
    <name evidence="5" type="ORF">J4G43_053940</name>
    <name evidence="2" type="ORF">J4G43_51290</name>
</gene>
<evidence type="ECO:0000313" key="8">
    <source>
        <dbReference type="Proteomes" id="UP000564836"/>
    </source>
</evidence>
<geneLocation type="plasmid" evidence="5 9">
    <name>pBb144S4b</name>
</geneLocation>
<dbReference type="InterPro" id="IPR013154">
    <property type="entry name" value="ADH-like_N"/>
</dbReference>
<dbReference type="SUPFAM" id="SSF50129">
    <property type="entry name" value="GroES-like"/>
    <property type="match status" value="1"/>
</dbReference>
<dbReference type="AlphaFoldDB" id="A0A7Z0QLA9"/>
<protein>
    <submittedName>
        <fullName evidence="5">Medium chain dehydrogenase/reductase family protein</fullName>
    </submittedName>
    <submittedName>
        <fullName evidence="4">Zinc-binding dehydrogenase</fullName>
    </submittedName>
</protein>
<dbReference type="Proteomes" id="UP000664702">
    <property type="component" value="Plasmid pBb144S4b"/>
</dbReference>
<dbReference type="Gene3D" id="3.90.180.10">
    <property type="entry name" value="Medium-chain alcohol dehydrogenases, catalytic domain"/>
    <property type="match status" value="1"/>
</dbReference>
<evidence type="ECO:0000313" key="2">
    <source>
        <dbReference type="EMBL" id="MBO1868874.1"/>
    </source>
</evidence>
<reference evidence="6 8" key="1">
    <citation type="journal article" date="2017" name="Syst. Appl. Microbiol.">
        <title>Soybeans inoculated with root zone soils of Canadian native legumes harbour diverse and novel Bradyrhizobium spp. that possess agricultural potential.</title>
        <authorList>
            <person name="Bromfield E.S.P."/>
            <person name="Cloutier S."/>
            <person name="Tambong J.T."/>
            <person name="Tran Thi T.V."/>
        </authorList>
    </citation>
    <scope>NUCLEOTIDE SEQUENCE [LARGE SCALE GENOMIC DNA]</scope>
    <source>
        <strain evidence="6 8">323S2</strain>
    </source>
</reference>
<evidence type="ECO:0000313" key="3">
    <source>
        <dbReference type="EMBL" id="NYY96284.1"/>
    </source>
</evidence>
<dbReference type="GO" id="GO:0016491">
    <property type="term" value="F:oxidoreductase activity"/>
    <property type="evidence" value="ECO:0007669"/>
    <property type="project" value="InterPro"/>
</dbReference>
<geneLocation type="plasmid" evidence="7 8">
    <name>pBb323S2b</name>
</geneLocation>
<evidence type="ECO:0000313" key="9">
    <source>
        <dbReference type="Proteomes" id="UP000664702"/>
    </source>
</evidence>
<name>A0A7Z0QLA9_9BRAD</name>
<reference evidence="2" key="3">
    <citation type="submission" date="2021-03" db="EMBL/GenBank/DDBJ databases">
        <title>Whole Genome Sequence of Bradyrhizobium sp. Strain 144S4.</title>
        <authorList>
            <person name="Bromfield E.S.P."/>
            <person name="Cloutier S."/>
        </authorList>
    </citation>
    <scope>NUCLEOTIDE SEQUENCE [LARGE SCALE GENOMIC DNA]</scope>
    <source>
        <strain evidence="2">144S4</strain>
    </source>
</reference>
<dbReference type="EMBL" id="CP088281">
    <property type="protein sequence ID" value="UGX99522.1"/>
    <property type="molecule type" value="Genomic_DNA"/>
</dbReference>
<dbReference type="Gene3D" id="3.40.50.720">
    <property type="entry name" value="NAD(P)-binding Rossmann-like Domain"/>
    <property type="match status" value="1"/>
</dbReference>
<evidence type="ECO:0000313" key="7">
    <source>
        <dbReference type="EMBL" id="UGX99522.1"/>
    </source>
</evidence>
<dbReference type="SUPFAM" id="SSF51735">
    <property type="entry name" value="NAD(P)-binding Rossmann-fold domains"/>
    <property type="match status" value="1"/>
</dbReference>
<keyword evidence="5" id="KW-0614">Plasmid</keyword>
<evidence type="ECO:0000259" key="1">
    <source>
        <dbReference type="SMART" id="SM00829"/>
    </source>
</evidence>
<sequence>MIELRNRVVQVSSFGDPERLEVIDAPLPTAGRREVRVRVIASSLNYTEVLIRRHLYPQTMRLRPPFVMGYDVVGIIDQLGEDVHDFQIGDRVADMTVVGSNADYRTLRANDVARVPIDVDAAEAATLILSWTTAYQLLHRAARVQPGQRVLVHGAAGAVGQALLILGRLAGLELWGTVRGEHMVLVRELGATPIDCEHEDFTRVVSGGFDVVVDGIGEDGYRRSYGALKPGGLLCAIGFSASVQAQRGMFPILMEIARLYLWRLLPSGKRARFYSVNAMRARHPTWFKDDLERLFGLLATRAIRPRVAERISFNEVTEAHRRLEAGGLEGKLVLCPDLAPRSVNAATEAQGRPIRLHRPPSRTAHRKTAVEAQGMSRANVIRPML</sequence>
<feature type="domain" description="Enoyl reductase (ER)" evidence="1">
    <location>
        <begin position="15"/>
        <end position="334"/>
    </location>
</feature>
<dbReference type="SMART" id="SM00829">
    <property type="entry name" value="PKS_ER"/>
    <property type="match status" value="1"/>
</dbReference>
<dbReference type="InterPro" id="IPR020843">
    <property type="entry name" value="ER"/>
</dbReference>
<dbReference type="InterPro" id="IPR011032">
    <property type="entry name" value="GroES-like_sf"/>
</dbReference>
<reference evidence="4" key="2">
    <citation type="submission" date="2020-06" db="EMBL/GenBank/DDBJ databases">
        <title>Whole Genome Sequence of Bradyrhizobium sp. Strain 323S2.</title>
        <authorList>
            <person name="Bromfield E.S.P."/>
        </authorList>
    </citation>
    <scope>NUCLEOTIDE SEQUENCE [LARGE SCALE GENOMIC DNA]</scope>
    <source>
        <strain evidence="4">323S2</strain>
    </source>
</reference>
<evidence type="ECO:0000313" key="5">
    <source>
        <dbReference type="EMBL" id="UEM18262.1"/>
    </source>
</evidence>
<dbReference type="InterPro" id="IPR036291">
    <property type="entry name" value="NAD(P)-bd_dom_sf"/>
</dbReference>
<dbReference type="CDD" id="cd08273">
    <property type="entry name" value="MDR8"/>
    <property type="match status" value="1"/>
</dbReference>
<dbReference type="Proteomes" id="UP000564836">
    <property type="component" value="Plasmid pBb323S2b"/>
</dbReference>
<reference evidence="8 9" key="4">
    <citation type="journal article" date="2022" name="Int. J. Syst. Evol. Microbiol.">
        <title>Strains of Bradyrhizobium barranii sp. nov. associated with legumes native to Canada are symbionts of soybeans and belong to different subspecies (subsp. barranii subsp. nov. and subsp. apii subsp. nov.) and symbiovars (sv. glycinearum and sv. septentrionale).</title>
        <authorList>
            <person name="Bromfield E.S.P."/>
            <person name="Cloutier S."/>
            <person name="Wasai-Hara S."/>
            <person name="Minamisawa K."/>
        </authorList>
    </citation>
    <scope>NUCLEOTIDE SEQUENCE [LARGE SCALE GENOMIC DNA]</scope>
    <source>
        <strain evidence="9">144S4</strain>
        <strain evidence="8">323S2</strain>
        <plasmid evidence="9">pBb144S4b</plasmid>
        <plasmid evidence="6 8">pBb323S2b</plasmid>
        <plasmid evidence="8">pBb323S2d</plasmid>
    </source>
</reference>
<dbReference type="Proteomes" id="UP000564836">
    <property type="component" value="Plasmid pBb323S2d"/>
</dbReference>
<dbReference type="EMBL" id="JAGEMI010000002">
    <property type="protein sequence ID" value="MBO1868874.1"/>
    <property type="molecule type" value="Genomic_DNA"/>
</dbReference>
<dbReference type="Pfam" id="PF08240">
    <property type="entry name" value="ADH_N"/>
    <property type="match status" value="1"/>
</dbReference>
<dbReference type="EMBL" id="JACBFH010000003">
    <property type="protein sequence ID" value="NYY96471.1"/>
    <property type="molecule type" value="Genomic_DNA"/>
</dbReference>
<dbReference type="PANTHER" id="PTHR43677:SF4">
    <property type="entry name" value="QUINONE OXIDOREDUCTASE-LIKE PROTEIN 2"/>
    <property type="match status" value="1"/>
</dbReference>
<dbReference type="InterPro" id="IPR051397">
    <property type="entry name" value="Zn-ADH-like_protein"/>
</dbReference>